<evidence type="ECO:0000313" key="2">
    <source>
        <dbReference type="Proteomes" id="UP001470230"/>
    </source>
</evidence>
<organism evidence="1 2">
    <name type="scientific">Tritrichomonas musculus</name>
    <dbReference type="NCBI Taxonomy" id="1915356"/>
    <lineage>
        <taxon>Eukaryota</taxon>
        <taxon>Metamonada</taxon>
        <taxon>Parabasalia</taxon>
        <taxon>Tritrichomonadida</taxon>
        <taxon>Tritrichomonadidae</taxon>
        <taxon>Tritrichomonas</taxon>
    </lineage>
</organism>
<name>A0ABR2JXH7_9EUKA</name>
<dbReference type="EMBL" id="JAPFFF010000008">
    <property type="protein sequence ID" value="KAK8883571.1"/>
    <property type="molecule type" value="Genomic_DNA"/>
</dbReference>
<keyword evidence="2" id="KW-1185">Reference proteome</keyword>
<gene>
    <name evidence="1" type="ORF">M9Y10_042665</name>
</gene>
<protein>
    <submittedName>
        <fullName evidence="1">Uncharacterized protein</fullName>
    </submittedName>
</protein>
<reference evidence="1 2" key="1">
    <citation type="submission" date="2024-04" db="EMBL/GenBank/DDBJ databases">
        <title>Tritrichomonas musculus Genome.</title>
        <authorList>
            <person name="Alves-Ferreira E."/>
            <person name="Grigg M."/>
            <person name="Lorenzi H."/>
            <person name="Galac M."/>
        </authorList>
    </citation>
    <scope>NUCLEOTIDE SEQUENCE [LARGE SCALE GENOMIC DNA]</scope>
    <source>
        <strain evidence="1 2">EAF2021</strain>
    </source>
</reference>
<comment type="caution">
    <text evidence="1">The sequence shown here is derived from an EMBL/GenBank/DDBJ whole genome shotgun (WGS) entry which is preliminary data.</text>
</comment>
<proteinExistence type="predicted"/>
<dbReference type="Proteomes" id="UP001470230">
    <property type="component" value="Unassembled WGS sequence"/>
</dbReference>
<dbReference type="Gene3D" id="3.40.30.10">
    <property type="entry name" value="Glutaredoxin"/>
    <property type="match status" value="1"/>
</dbReference>
<sequence length="141" mass="16369">MTEEEFSFFGFRMIDNNQNEINLSQFQEKDVIVVVNCKLIEETEQRAPLYTKIEDKFEKRVQILCIPAGRFFYEGHQDDESLRLICFLKAKANCRIPINDEDGLVFVIDNNAHNVGKEVISCVGRNLTQNQVSDEIIKHLN</sequence>
<accession>A0ABR2JXH7</accession>
<evidence type="ECO:0000313" key="1">
    <source>
        <dbReference type="EMBL" id="KAK8883571.1"/>
    </source>
</evidence>